<dbReference type="EMBL" id="JABEPP010000002">
    <property type="protein sequence ID" value="NNM72331.1"/>
    <property type="molecule type" value="Genomic_DNA"/>
</dbReference>
<sequence>MSGWKSLAIACGCLLIAGGVQAQTSLFEPPASGSGAAPLTPPAEEAAPAARPRAKVKPKGPTPARALSITNDSGSALTALEVSAEGKTARLAKELGSGQTVTLRLPALKSCTVTISATFQRAGEADLHEQDICKDRKVRFVN</sequence>
<dbReference type="RefSeq" id="WP_171217811.1">
    <property type="nucleotide sequence ID" value="NZ_JABEPP010000002.1"/>
</dbReference>
<comment type="caution">
    <text evidence="3">The sequence shown here is derived from an EMBL/GenBank/DDBJ whole genome shotgun (WGS) entry which is preliminary data.</text>
</comment>
<evidence type="ECO:0000313" key="4">
    <source>
        <dbReference type="Proteomes" id="UP000564885"/>
    </source>
</evidence>
<protein>
    <submittedName>
        <fullName evidence="3">Uncharacterized protein</fullName>
    </submittedName>
</protein>
<keyword evidence="4" id="KW-1185">Reference proteome</keyword>
<feature type="chain" id="PRO_5032398503" evidence="2">
    <location>
        <begin position="23"/>
        <end position="142"/>
    </location>
</feature>
<feature type="compositionally biased region" description="Low complexity" evidence="1">
    <location>
        <begin position="36"/>
        <end position="51"/>
    </location>
</feature>
<gene>
    <name evidence="3" type="ORF">HJG44_07985</name>
</gene>
<reference evidence="3 4" key="1">
    <citation type="submission" date="2020-04" db="EMBL/GenBank/DDBJ databases">
        <title>Enterovirga sp. isolate from soil.</title>
        <authorList>
            <person name="Chea S."/>
            <person name="Kim D.-U."/>
        </authorList>
    </citation>
    <scope>NUCLEOTIDE SEQUENCE [LARGE SCALE GENOMIC DNA]</scope>
    <source>
        <strain evidence="3 4">DB1703</strain>
    </source>
</reference>
<proteinExistence type="predicted"/>
<evidence type="ECO:0000256" key="2">
    <source>
        <dbReference type="SAM" id="SignalP"/>
    </source>
</evidence>
<feature type="signal peptide" evidence="2">
    <location>
        <begin position="1"/>
        <end position="22"/>
    </location>
</feature>
<evidence type="ECO:0000313" key="3">
    <source>
        <dbReference type="EMBL" id="NNM72331.1"/>
    </source>
</evidence>
<evidence type="ECO:0000256" key="1">
    <source>
        <dbReference type="SAM" id="MobiDB-lite"/>
    </source>
</evidence>
<feature type="region of interest" description="Disordered" evidence="1">
    <location>
        <begin position="29"/>
        <end position="70"/>
    </location>
</feature>
<dbReference type="AlphaFoldDB" id="A0A849I4S8"/>
<keyword evidence="2" id="KW-0732">Signal</keyword>
<accession>A0A849I4S8</accession>
<organism evidence="3 4">
    <name type="scientific">Enterovirga aerilata</name>
    <dbReference type="NCBI Taxonomy" id="2730920"/>
    <lineage>
        <taxon>Bacteria</taxon>
        <taxon>Pseudomonadati</taxon>
        <taxon>Pseudomonadota</taxon>
        <taxon>Alphaproteobacteria</taxon>
        <taxon>Hyphomicrobiales</taxon>
        <taxon>Methylobacteriaceae</taxon>
        <taxon>Enterovirga</taxon>
    </lineage>
</organism>
<name>A0A849I4S8_9HYPH</name>
<dbReference type="Proteomes" id="UP000564885">
    <property type="component" value="Unassembled WGS sequence"/>
</dbReference>